<gene>
    <name evidence="2" type="ORF">XD57_0090</name>
</gene>
<dbReference type="PANTHER" id="PTHR33303:SF2">
    <property type="entry name" value="COA-BINDING DOMAIN-CONTAINING PROTEIN"/>
    <property type="match status" value="1"/>
</dbReference>
<evidence type="ECO:0000313" key="2">
    <source>
        <dbReference type="EMBL" id="KUK23794.1"/>
    </source>
</evidence>
<proteinExistence type="predicted"/>
<dbReference type="Proteomes" id="UP000058636">
    <property type="component" value="Unassembled WGS sequence"/>
</dbReference>
<evidence type="ECO:0000313" key="3">
    <source>
        <dbReference type="Proteomes" id="UP000058636"/>
    </source>
</evidence>
<accession>A0A101ESC8</accession>
<dbReference type="Pfam" id="PF13380">
    <property type="entry name" value="CoA_binding_2"/>
    <property type="match status" value="1"/>
</dbReference>
<sequence length="131" mass="15001">MDPKKFKKIALVGATVNPRKYGNVILKDLVSKGFEVLPVNPKYDEIEGFRVYKSVEELPEDIDVIVFVVPPEVALEETKKAYNAGFRRFWYQPGAFSEEIKRFLDSLKDVEYSAEKCIMVETSSSRGFLNL</sequence>
<protein>
    <submittedName>
        <fullName evidence="2">CoA-binding domain protein</fullName>
    </submittedName>
</protein>
<dbReference type="PANTHER" id="PTHR33303">
    <property type="entry name" value="CYTOPLASMIC PROTEIN-RELATED"/>
    <property type="match status" value="1"/>
</dbReference>
<dbReference type="EMBL" id="LGFG01000003">
    <property type="protein sequence ID" value="KUK23794.1"/>
    <property type="molecule type" value="Genomic_DNA"/>
</dbReference>
<name>A0A101ESC8_9THEM</name>
<evidence type="ECO:0000259" key="1">
    <source>
        <dbReference type="SMART" id="SM00881"/>
    </source>
</evidence>
<dbReference type="PATRIC" id="fig|93930.3.peg.555"/>
<dbReference type="AlphaFoldDB" id="A0A101ESC8"/>
<organism evidence="2 3">
    <name type="scientific">Thermotoga petrophila</name>
    <dbReference type="NCBI Taxonomy" id="93929"/>
    <lineage>
        <taxon>Bacteria</taxon>
        <taxon>Thermotogati</taxon>
        <taxon>Thermotogota</taxon>
        <taxon>Thermotogae</taxon>
        <taxon>Thermotogales</taxon>
        <taxon>Thermotogaceae</taxon>
        <taxon>Thermotoga</taxon>
    </lineage>
</organism>
<dbReference type="InterPro" id="IPR003781">
    <property type="entry name" value="CoA-bd"/>
</dbReference>
<dbReference type="InterPro" id="IPR036291">
    <property type="entry name" value="NAD(P)-bd_dom_sf"/>
</dbReference>
<dbReference type="SMART" id="SM00881">
    <property type="entry name" value="CoA_binding"/>
    <property type="match status" value="1"/>
</dbReference>
<dbReference type="SUPFAM" id="SSF51735">
    <property type="entry name" value="NAD(P)-binding Rossmann-fold domains"/>
    <property type="match status" value="1"/>
</dbReference>
<comment type="caution">
    <text evidence="2">The sequence shown here is derived from an EMBL/GenBank/DDBJ whole genome shotgun (WGS) entry which is preliminary data.</text>
</comment>
<dbReference type="Gene3D" id="3.40.50.720">
    <property type="entry name" value="NAD(P)-binding Rossmann-like Domain"/>
    <property type="match status" value="1"/>
</dbReference>
<feature type="domain" description="CoA-binding" evidence="1">
    <location>
        <begin position="3"/>
        <end position="95"/>
    </location>
</feature>
<reference evidence="2 3" key="1">
    <citation type="journal article" date="2015" name="MBio">
        <title>Genome-Resolved Metagenomic Analysis Reveals Roles for Candidate Phyla and Other Microbial Community Members in Biogeochemical Transformations in Oil Reservoirs.</title>
        <authorList>
            <person name="Hu P."/>
            <person name="Tom L."/>
            <person name="Singh A."/>
            <person name="Thomas B.C."/>
            <person name="Baker B.J."/>
            <person name="Piceno Y.M."/>
            <person name="Andersen G.L."/>
            <person name="Banfield J.F."/>
        </authorList>
    </citation>
    <scope>NUCLEOTIDE SEQUENCE [LARGE SCALE GENOMIC DNA]</scope>
    <source>
        <strain evidence="2">46_26</strain>
    </source>
</reference>